<dbReference type="CDD" id="cd02180">
    <property type="entry name" value="GH16_fungal_KRE6_glucanase"/>
    <property type="match status" value="1"/>
</dbReference>
<evidence type="ECO:0000256" key="1">
    <source>
        <dbReference type="ARBA" id="ARBA00004606"/>
    </source>
</evidence>
<reference evidence="14" key="1">
    <citation type="submission" date="2021-12" db="EMBL/GenBank/DDBJ databases">
        <title>Convergent genome expansion in fungi linked to evolution of root-endophyte symbiosis.</title>
        <authorList>
            <consortium name="DOE Joint Genome Institute"/>
            <person name="Ke Y.-H."/>
            <person name="Bonito G."/>
            <person name="Liao H.-L."/>
            <person name="Looney B."/>
            <person name="Rojas-Flechas A."/>
            <person name="Nash J."/>
            <person name="Hameed K."/>
            <person name="Schadt C."/>
            <person name="Martin F."/>
            <person name="Crous P.W."/>
            <person name="Miettinen O."/>
            <person name="Magnuson J.K."/>
            <person name="Labbe J."/>
            <person name="Jacobson D."/>
            <person name="Doktycz M.J."/>
            <person name="Veneault-Fourrey C."/>
            <person name="Kuo A."/>
            <person name="Mondo S."/>
            <person name="Calhoun S."/>
            <person name="Riley R."/>
            <person name="Ohm R."/>
            <person name="LaButti K."/>
            <person name="Andreopoulos B."/>
            <person name="Pangilinan J."/>
            <person name="Nolan M."/>
            <person name="Tritt A."/>
            <person name="Clum A."/>
            <person name="Lipzen A."/>
            <person name="Daum C."/>
            <person name="Barry K."/>
            <person name="Grigoriev I.V."/>
            <person name="Vilgalys R."/>
        </authorList>
    </citation>
    <scope>NUCLEOTIDE SEQUENCE</scope>
    <source>
        <strain evidence="14">PMI_201</strain>
    </source>
</reference>
<dbReference type="InterPro" id="IPR005629">
    <property type="entry name" value="Skn1/Kre6/Sbg1"/>
</dbReference>
<dbReference type="PROSITE" id="PS51762">
    <property type="entry name" value="GH16_2"/>
    <property type="match status" value="1"/>
</dbReference>
<dbReference type="RefSeq" id="XP_046078596.1">
    <property type="nucleotide sequence ID" value="XM_046212877.1"/>
</dbReference>
<comment type="similarity">
    <text evidence="3">Belongs to the SKN1/KRE6 family.</text>
</comment>
<name>A0AAD4L3L1_9EURO</name>
<dbReference type="EMBL" id="JAJTJA010000001">
    <property type="protein sequence ID" value="KAH8705975.1"/>
    <property type="molecule type" value="Genomic_DNA"/>
</dbReference>
<keyword evidence="10" id="KW-0961">Cell wall biogenesis/degradation</keyword>
<evidence type="ECO:0000256" key="3">
    <source>
        <dbReference type="ARBA" id="ARBA00010962"/>
    </source>
</evidence>
<dbReference type="Pfam" id="PF03935">
    <property type="entry name" value="SKN1_KRE6_Sbg1"/>
    <property type="match status" value="1"/>
</dbReference>
<evidence type="ECO:0000256" key="10">
    <source>
        <dbReference type="ARBA" id="ARBA00023316"/>
    </source>
</evidence>
<dbReference type="GO" id="GO:0005886">
    <property type="term" value="C:plasma membrane"/>
    <property type="evidence" value="ECO:0007669"/>
    <property type="project" value="UniProtKB-SubCell"/>
</dbReference>
<proteinExistence type="inferred from homology"/>
<keyword evidence="7 12" id="KW-1133">Transmembrane helix</keyword>
<feature type="region of interest" description="Disordered" evidence="11">
    <location>
        <begin position="137"/>
        <end position="156"/>
    </location>
</feature>
<dbReference type="InterPro" id="IPR000757">
    <property type="entry name" value="Beta-glucanase-like"/>
</dbReference>
<organism evidence="14 15">
    <name type="scientific">Talaromyces proteolyticus</name>
    <dbReference type="NCBI Taxonomy" id="1131652"/>
    <lineage>
        <taxon>Eukaryota</taxon>
        <taxon>Fungi</taxon>
        <taxon>Dikarya</taxon>
        <taxon>Ascomycota</taxon>
        <taxon>Pezizomycotina</taxon>
        <taxon>Eurotiomycetes</taxon>
        <taxon>Eurotiomycetidae</taxon>
        <taxon>Eurotiales</taxon>
        <taxon>Trichocomaceae</taxon>
        <taxon>Talaromyces</taxon>
        <taxon>Talaromyces sect. Bacilispori</taxon>
    </lineage>
</organism>
<evidence type="ECO:0000313" key="14">
    <source>
        <dbReference type="EMBL" id="KAH8705975.1"/>
    </source>
</evidence>
<dbReference type="PANTHER" id="PTHR31361">
    <property type="entry name" value="BETA-GLUCAN SYNTHESIS-ASSOCIATED PROTEIN KRE6-RELATED"/>
    <property type="match status" value="1"/>
</dbReference>
<evidence type="ECO:0000256" key="12">
    <source>
        <dbReference type="SAM" id="Phobius"/>
    </source>
</evidence>
<evidence type="ECO:0000256" key="9">
    <source>
        <dbReference type="ARBA" id="ARBA00023180"/>
    </source>
</evidence>
<keyword evidence="4" id="KW-1003">Cell membrane</keyword>
<evidence type="ECO:0000256" key="7">
    <source>
        <dbReference type="ARBA" id="ARBA00022989"/>
    </source>
</evidence>
<comment type="subcellular location">
    <subcellularLocation>
        <location evidence="2">Cell membrane</location>
        <topology evidence="2">Lipid-anchor</topology>
        <topology evidence="2">GPI-anchor</topology>
    </subcellularLocation>
    <subcellularLocation>
        <location evidence="1">Membrane</location>
        <topology evidence="1">Single-pass type II membrane protein</topology>
    </subcellularLocation>
</comment>
<dbReference type="GO" id="GO:0031505">
    <property type="term" value="P:fungal-type cell wall organization"/>
    <property type="evidence" value="ECO:0007669"/>
    <property type="project" value="TreeGrafter"/>
</dbReference>
<evidence type="ECO:0000256" key="11">
    <source>
        <dbReference type="SAM" id="MobiDB-lite"/>
    </source>
</evidence>
<dbReference type="InterPro" id="IPR013320">
    <property type="entry name" value="ConA-like_dom_sf"/>
</dbReference>
<dbReference type="GeneID" id="70243164"/>
<feature type="domain" description="GH16" evidence="13">
    <location>
        <begin position="258"/>
        <end position="623"/>
    </location>
</feature>
<evidence type="ECO:0000259" key="13">
    <source>
        <dbReference type="PROSITE" id="PS51762"/>
    </source>
</evidence>
<keyword evidence="9" id="KW-0325">Glycoprotein</keyword>
<feature type="transmembrane region" description="Helical" evidence="12">
    <location>
        <begin position="205"/>
        <end position="225"/>
    </location>
</feature>
<dbReference type="AlphaFoldDB" id="A0AAD4L3L1"/>
<dbReference type="PANTHER" id="PTHR31361:SF1">
    <property type="entry name" value="BETA-GLUCAN SYNTHESIS-ASSOCIATED PROTEIN KRE6-RELATED"/>
    <property type="match status" value="1"/>
</dbReference>
<protein>
    <submittedName>
        <fullName evidence="14">Beta-1,6 glucan synthetase</fullName>
    </submittedName>
</protein>
<keyword evidence="15" id="KW-1185">Reference proteome</keyword>
<evidence type="ECO:0000256" key="2">
    <source>
        <dbReference type="ARBA" id="ARBA00004609"/>
    </source>
</evidence>
<dbReference type="GO" id="GO:0006078">
    <property type="term" value="P:(1-&gt;6)-beta-D-glucan biosynthetic process"/>
    <property type="evidence" value="ECO:0007669"/>
    <property type="project" value="TreeGrafter"/>
</dbReference>
<gene>
    <name evidence="14" type="ORF">BGW36DRAFT_333471</name>
</gene>
<dbReference type="GO" id="GO:0005789">
    <property type="term" value="C:endoplasmic reticulum membrane"/>
    <property type="evidence" value="ECO:0007669"/>
    <property type="project" value="TreeGrafter"/>
</dbReference>
<evidence type="ECO:0000313" key="15">
    <source>
        <dbReference type="Proteomes" id="UP001201262"/>
    </source>
</evidence>
<sequence>MAEDTDNNLTIRTTPHIRLNSGHYEPFVDLEEGSQELTDQAPNRSHRSVQSIQSIQSVQSHHSLVATEPALPSPPIISPPIISPTDSSELLFPPPRKVRSRGSPDRSTLASAISYRRTSWDSHSEAGSRDSRVYTFDPFADSRSPSRADSDDENVNTQTVSEKYNIMPTENLLLFPEDVEKDDYLHNPDSADRERECDMCNTRGVFNIGGLAFLTIGIVALFIIYPVTTFVGRLIEPHIDPCSNDPLCLPYDRPLLKNLRTGLIDPTTPESAMTKTSTDGTEWKLVFSDEFNDPGRTFYDGDDPFFQAVDLWYGVTQDLEWYDPDAITTKDGVLEIRFDSFNNHNLHYRSGMLQSWNKMCFSGGRLEASISLPGQGDISGFWPGFWAMGNLGRAGYAATTDGMWPYSYHDKCDVGITPNQSSPDGLSYLPGMRLPACSCPGTDHPSPGKSRGAPEIDVIEASVTVLDQLENRIGVVSQSLQLAPYDIWYMPNYDFTAVYDPRITSINSYRGGPFQEVASGLTNLNNDWYNGKQYQIYAFEYTPGAEGDVTWFVGSDKTWTMDARAVGPNGNIGQRVIPMEPMYPILNFGISPTFAMINWTSLATTFPAVMRVDYVRIYQDPNNISITCDPEGYPTTEYIKNHPEPYHNPNLTFWSDAYDWPENSFVHGCQN</sequence>
<evidence type="ECO:0000256" key="5">
    <source>
        <dbReference type="ARBA" id="ARBA00022692"/>
    </source>
</evidence>
<evidence type="ECO:0000256" key="6">
    <source>
        <dbReference type="ARBA" id="ARBA00022968"/>
    </source>
</evidence>
<dbReference type="Gene3D" id="2.60.120.200">
    <property type="match status" value="1"/>
</dbReference>
<keyword evidence="6" id="KW-0735">Signal-anchor</keyword>
<keyword evidence="5 12" id="KW-0812">Transmembrane</keyword>
<comment type="caution">
    <text evidence="14">The sequence shown here is derived from an EMBL/GenBank/DDBJ whole genome shotgun (WGS) entry which is preliminary data.</text>
</comment>
<evidence type="ECO:0000256" key="4">
    <source>
        <dbReference type="ARBA" id="ARBA00022475"/>
    </source>
</evidence>
<feature type="region of interest" description="Disordered" evidence="11">
    <location>
        <begin position="68"/>
        <end position="110"/>
    </location>
</feature>
<accession>A0AAD4L3L1</accession>
<keyword evidence="8 12" id="KW-0472">Membrane</keyword>
<dbReference type="GO" id="GO:0015926">
    <property type="term" value="F:glucosidase activity"/>
    <property type="evidence" value="ECO:0007669"/>
    <property type="project" value="TreeGrafter"/>
</dbReference>
<dbReference type="Proteomes" id="UP001201262">
    <property type="component" value="Unassembled WGS sequence"/>
</dbReference>
<dbReference type="SUPFAM" id="SSF49899">
    <property type="entry name" value="Concanavalin A-like lectins/glucanases"/>
    <property type="match status" value="1"/>
</dbReference>
<evidence type="ECO:0000256" key="8">
    <source>
        <dbReference type="ARBA" id="ARBA00023136"/>
    </source>
</evidence>
<feature type="compositionally biased region" description="Pro residues" evidence="11">
    <location>
        <begin position="71"/>
        <end position="82"/>
    </location>
</feature>